<dbReference type="AlphaFoldDB" id="A0A1M6JHZ3"/>
<evidence type="ECO:0000313" key="2">
    <source>
        <dbReference type="EMBL" id="SHJ46327.1"/>
    </source>
</evidence>
<keyword evidence="3" id="KW-1185">Reference proteome</keyword>
<dbReference type="Gene3D" id="3.40.50.1820">
    <property type="entry name" value="alpha/beta hydrolase"/>
    <property type="match status" value="1"/>
</dbReference>
<dbReference type="InterPro" id="IPR029058">
    <property type="entry name" value="AB_hydrolase_fold"/>
</dbReference>
<dbReference type="STRING" id="797419.SAMN05216556_11758"/>
<accession>A0A1M6JHZ3</accession>
<dbReference type="SUPFAM" id="SSF53474">
    <property type="entry name" value="alpha/beta-Hydrolases"/>
    <property type="match status" value="1"/>
</dbReference>
<name>A0A1M6JHZ3_9FLAO</name>
<dbReference type="RefSeq" id="WP_143036866.1">
    <property type="nucleotide sequence ID" value="NZ_FNNS01000017.1"/>
</dbReference>
<protein>
    <submittedName>
        <fullName evidence="2">Lipase (Class 3)</fullName>
    </submittedName>
</protein>
<dbReference type="GO" id="GO:0006629">
    <property type="term" value="P:lipid metabolic process"/>
    <property type="evidence" value="ECO:0007669"/>
    <property type="project" value="InterPro"/>
</dbReference>
<organism evidence="2 3">
    <name type="scientific">Aequorivita viscosa</name>
    <dbReference type="NCBI Taxonomy" id="797419"/>
    <lineage>
        <taxon>Bacteria</taxon>
        <taxon>Pseudomonadati</taxon>
        <taxon>Bacteroidota</taxon>
        <taxon>Flavobacteriia</taxon>
        <taxon>Flavobacteriales</taxon>
        <taxon>Flavobacteriaceae</taxon>
        <taxon>Aequorivita</taxon>
    </lineage>
</organism>
<feature type="domain" description="Fungal lipase-type" evidence="1">
    <location>
        <begin position="130"/>
        <end position="251"/>
    </location>
</feature>
<dbReference type="EMBL" id="FQYV01000017">
    <property type="protein sequence ID" value="SHJ46327.1"/>
    <property type="molecule type" value="Genomic_DNA"/>
</dbReference>
<evidence type="ECO:0000313" key="3">
    <source>
        <dbReference type="Proteomes" id="UP000184172"/>
    </source>
</evidence>
<dbReference type="Pfam" id="PF01764">
    <property type="entry name" value="Lipase_3"/>
    <property type="match status" value="1"/>
</dbReference>
<dbReference type="InterPro" id="IPR002921">
    <property type="entry name" value="Fungal_lipase-type"/>
</dbReference>
<reference evidence="3" key="1">
    <citation type="submission" date="2016-11" db="EMBL/GenBank/DDBJ databases">
        <authorList>
            <person name="Varghese N."/>
            <person name="Submissions S."/>
        </authorList>
    </citation>
    <scope>NUCLEOTIDE SEQUENCE [LARGE SCALE GENOMIC DNA]</scope>
    <source>
        <strain evidence="3">DSM 26349</strain>
    </source>
</reference>
<sequence>MKSICSGIYSILFVFVILVLTSGCKAKILSGIEAGYNKTEILEIMPALERTYDAEDIGGFKTPAPENMKQVFRSTVSPLMNRFDIWLTDDKKAVITIRGTIIDTAAMSSAAVLYSLMAPANVKIKVSETNWFEYKLAELPDAGVHLGMLLGLYFMSDELVDQINTQYTNGIRDFIIVGHSQGSGNSLLVTSYLWYLRKDGKLPADIRFKTYSIATPKTGNLQYVYDYEKLTAGGYAFSINNVIDWVPRVPMSFQSVQDFPKVSPFRDIKGFLSGANYTLGPNFEKGFEAFSNVTPKIISQITQDIHQNVYPKIAAAIPGYIEPECLPSFNFERSGVSVPLVPNEEYFKLFPNDPDNFNVWENHSVYPYYILIKSN</sequence>
<dbReference type="PROSITE" id="PS51257">
    <property type="entry name" value="PROKAR_LIPOPROTEIN"/>
    <property type="match status" value="1"/>
</dbReference>
<dbReference type="Proteomes" id="UP000184172">
    <property type="component" value="Unassembled WGS sequence"/>
</dbReference>
<evidence type="ECO:0000259" key="1">
    <source>
        <dbReference type="Pfam" id="PF01764"/>
    </source>
</evidence>
<proteinExistence type="predicted"/>
<dbReference type="OrthoDB" id="927373at2"/>
<gene>
    <name evidence="2" type="ORF">SAMN04487908_11758</name>
</gene>